<evidence type="ECO:0000256" key="9">
    <source>
        <dbReference type="SAM" id="Phobius"/>
    </source>
</evidence>
<feature type="transmembrane region" description="Helical" evidence="9">
    <location>
        <begin position="140"/>
        <end position="164"/>
    </location>
</feature>
<keyword evidence="7 8" id="KW-0472">Membrane</keyword>
<dbReference type="eggNOG" id="COG2252">
    <property type="taxonomic scope" value="Bacteria"/>
</dbReference>
<protein>
    <submittedName>
        <fullName evidence="10">Xanthine/uracil permease family protein</fullName>
    </submittedName>
</protein>
<name>A0A0H2YS55_CLOP1</name>
<dbReference type="AlphaFoldDB" id="A0A0H2YS55"/>
<dbReference type="InterPro" id="IPR006043">
    <property type="entry name" value="NCS2"/>
</dbReference>
<evidence type="ECO:0000313" key="10">
    <source>
        <dbReference type="EMBL" id="ABG83500.1"/>
    </source>
</evidence>
<dbReference type="Pfam" id="PF00860">
    <property type="entry name" value="Xan_ur_permease"/>
    <property type="match status" value="1"/>
</dbReference>
<evidence type="ECO:0000256" key="5">
    <source>
        <dbReference type="ARBA" id="ARBA00022692"/>
    </source>
</evidence>
<accession>A0A0H2YS55</accession>
<keyword evidence="5 8" id="KW-0812">Transmembrane</keyword>
<keyword evidence="11" id="KW-1185">Reference proteome</keyword>
<feature type="transmembrane region" description="Helical" evidence="9">
    <location>
        <begin position="28"/>
        <end position="48"/>
    </location>
</feature>
<comment type="subcellular location">
    <subcellularLocation>
        <location evidence="1 8">Cell membrane</location>
        <topology evidence="1 8">Multi-pass membrane protein</topology>
    </subcellularLocation>
</comment>
<feature type="transmembrane region" description="Helical" evidence="9">
    <location>
        <begin position="200"/>
        <end position="219"/>
    </location>
</feature>
<dbReference type="InterPro" id="IPR045018">
    <property type="entry name" value="Azg-like"/>
</dbReference>
<sequence>MENKIHALREEGNLRVLPENKSEYKREFLAGTTSFLAMAYIIAVNPSILSAAGMPAGAIVTATCISAVIGCLIMGFYAKLPFGLAPGMGLNAFFTFSVVIGMGISWEVALTAVFVEGIIFILLSLFKVREAVVDAIPINLKYAVTAGIGLFIAFIGFNGAGVVIGNPDTMVAMGQVGPKMLIAMVGLCIIVILEKKKVKGSMLVGIVVSTLLAWGYALINTEAAASMGIYLPNGIFKFESIAPIAGKVNFSYLTSPQHVFNFITIVFTFLFVDFFDTVGTLIGVASRANMLDKKGRVPNAGKALMTDAIATTAGALLGTSTVTVYVESATGVEEGGRTGLTAITIGALFFVAMFFSPIFVAVPACATAPALIYVGYLMLTSVLKIDFSDITDAVPAFLIIALMPLTYSIGDGLTIGVLAYVILNILHNIFTKNKKDKKELSMVMIVLAIIFVIKLCLPLITQMIG</sequence>
<keyword evidence="6 8" id="KW-1133">Transmembrane helix</keyword>
<dbReference type="PANTHER" id="PTHR43337">
    <property type="entry name" value="XANTHINE/URACIL PERMEASE C887.17-RELATED"/>
    <property type="match status" value="1"/>
</dbReference>
<evidence type="ECO:0000256" key="2">
    <source>
        <dbReference type="ARBA" id="ARBA00005697"/>
    </source>
</evidence>
<feature type="transmembrane region" description="Helical" evidence="9">
    <location>
        <begin position="259"/>
        <end position="284"/>
    </location>
</feature>
<dbReference type="Proteomes" id="UP000001823">
    <property type="component" value="Chromosome"/>
</dbReference>
<feature type="transmembrane region" description="Helical" evidence="9">
    <location>
        <begin position="413"/>
        <end position="430"/>
    </location>
</feature>
<feature type="transmembrane region" description="Helical" evidence="9">
    <location>
        <begin position="345"/>
        <end position="378"/>
    </location>
</feature>
<feature type="transmembrane region" description="Helical" evidence="9">
    <location>
        <begin position="84"/>
        <end position="104"/>
    </location>
</feature>
<dbReference type="PIRSF" id="PIRSF005353">
    <property type="entry name" value="PbuG"/>
    <property type="match status" value="1"/>
</dbReference>
<evidence type="ECO:0000256" key="7">
    <source>
        <dbReference type="ARBA" id="ARBA00023136"/>
    </source>
</evidence>
<evidence type="ECO:0000256" key="8">
    <source>
        <dbReference type="PIRNR" id="PIRNR005353"/>
    </source>
</evidence>
<dbReference type="PANTHER" id="PTHR43337:SF1">
    <property type="entry name" value="XANTHINE_URACIL PERMEASE C887.17-RELATED"/>
    <property type="match status" value="1"/>
</dbReference>
<keyword evidence="3 8" id="KW-0813">Transport</keyword>
<dbReference type="KEGG" id="cpf:CPF_2004"/>
<feature type="transmembrane region" description="Helical" evidence="9">
    <location>
        <begin position="176"/>
        <end position="193"/>
    </location>
</feature>
<dbReference type="GO" id="GO:0005345">
    <property type="term" value="F:purine nucleobase transmembrane transporter activity"/>
    <property type="evidence" value="ECO:0007669"/>
    <property type="project" value="TreeGrafter"/>
</dbReference>
<feature type="transmembrane region" description="Helical" evidence="9">
    <location>
        <begin position="110"/>
        <end position="128"/>
    </location>
</feature>
<organism evidence="10 11">
    <name type="scientific">Clostridium perfringens (strain ATCC 13124 / DSM 756 / JCM 1290 / NCIMB 6125 / NCTC 8237 / Type A)</name>
    <dbReference type="NCBI Taxonomy" id="195103"/>
    <lineage>
        <taxon>Bacteria</taxon>
        <taxon>Bacillati</taxon>
        <taxon>Bacillota</taxon>
        <taxon>Clostridia</taxon>
        <taxon>Eubacteriales</taxon>
        <taxon>Clostridiaceae</taxon>
        <taxon>Clostridium</taxon>
    </lineage>
</organism>
<dbReference type="GeneID" id="93001712"/>
<evidence type="ECO:0000256" key="3">
    <source>
        <dbReference type="ARBA" id="ARBA00022448"/>
    </source>
</evidence>
<evidence type="ECO:0000256" key="4">
    <source>
        <dbReference type="ARBA" id="ARBA00022475"/>
    </source>
</evidence>
<comment type="similarity">
    <text evidence="2 8">Belongs to the nucleobase:cation symporter-2 (NCS2) (TC 2.A.40) family. Azg-like subfamily.</text>
</comment>
<dbReference type="PaxDb" id="195103-CPF_2004"/>
<evidence type="ECO:0000256" key="1">
    <source>
        <dbReference type="ARBA" id="ARBA00004651"/>
    </source>
</evidence>
<dbReference type="EMBL" id="CP000246">
    <property type="protein sequence ID" value="ABG83500.1"/>
    <property type="molecule type" value="Genomic_DNA"/>
</dbReference>
<feature type="transmembrane region" description="Helical" evidence="9">
    <location>
        <begin position="442"/>
        <end position="464"/>
    </location>
</feature>
<proteinExistence type="inferred from homology"/>
<feature type="transmembrane region" description="Helical" evidence="9">
    <location>
        <begin position="304"/>
        <end position="325"/>
    </location>
</feature>
<evidence type="ECO:0000313" key="11">
    <source>
        <dbReference type="Proteomes" id="UP000001823"/>
    </source>
</evidence>
<dbReference type="GO" id="GO:0005886">
    <property type="term" value="C:plasma membrane"/>
    <property type="evidence" value="ECO:0007669"/>
    <property type="project" value="UniProtKB-SubCell"/>
</dbReference>
<dbReference type="STRING" id="195103.CPF_2004"/>
<reference evidence="10 11" key="1">
    <citation type="journal article" date="2006" name="Genome Res.">
        <title>Skewed genomic variability in strains of the toxigenic bacterial pathogen, Clostridium perfringens.</title>
        <authorList>
            <person name="Myers G.S."/>
            <person name="Rasko D.A."/>
            <person name="Cheung J.K."/>
            <person name="Ravel J."/>
            <person name="Seshadri R."/>
            <person name="Deboy R.T."/>
            <person name="Ren Q."/>
            <person name="Varga J."/>
            <person name="Awad M.M."/>
            <person name="Brinkac L.M."/>
            <person name="Daugherty S.C."/>
            <person name="Haft D.H."/>
            <person name="Dodson R.J."/>
            <person name="Madupu R."/>
            <person name="Nelson W.C."/>
            <person name="Rosovitz M.J."/>
            <person name="Sullivan S.A."/>
            <person name="Khouri H."/>
            <person name="Dimitrov G.I."/>
            <person name="Watkins K.L."/>
            <person name="Mulligan S."/>
            <person name="Benton J."/>
            <person name="Radune D."/>
            <person name="Fisher D.J."/>
            <person name="Atkins H.S."/>
            <person name="Hiscox T."/>
            <person name="Jost B.H."/>
            <person name="Billington S.J."/>
            <person name="Songer J.G."/>
            <person name="McClane B.A."/>
            <person name="Titball R.W."/>
            <person name="Rood J.I."/>
            <person name="Melville S.B."/>
            <person name="Paulsen I.T."/>
        </authorList>
    </citation>
    <scope>NUCLEOTIDE SEQUENCE [LARGE SCALE GENOMIC DNA]</scope>
    <source>
        <strain evidence="11">ATCC 13124 / DSM 756 / JCM 1290 / NCIMB 6125 / NCTC 8237 / S 107 / Type A</strain>
    </source>
</reference>
<gene>
    <name evidence="10" type="ordered locus">CPF_2004</name>
</gene>
<dbReference type="RefSeq" id="WP_003471594.1">
    <property type="nucleotide sequence ID" value="NC_008261.1"/>
</dbReference>
<dbReference type="HOGENOM" id="CLU_024508_0_1_9"/>
<feature type="transmembrane region" description="Helical" evidence="9">
    <location>
        <begin position="54"/>
        <end position="77"/>
    </location>
</feature>
<keyword evidence="4 8" id="KW-1003">Cell membrane</keyword>
<dbReference type="InterPro" id="IPR026033">
    <property type="entry name" value="Azg-like_bact_archaea"/>
</dbReference>
<evidence type="ECO:0000256" key="6">
    <source>
        <dbReference type="ARBA" id="ARBA00022989"/>
    </source>
</evidence>